<reference evidence="1 2" key="1">
    <citation type="submission" date="2024-05" db="EMBL/GenBank/DDBJ databases">
        <authorList>
            <person name="Wallberg A."/>
        </authorList>
    </citation>
    <scope>NUCLEOTIDE SEQUENCE [LARGE SCALE GENOMIC DNA]</scope>
</reference>
<evidence type="ECO:0000313" key="1">
    <source>
        <dbReference type="EMBL" id="CAL4122559.1"/>
    </source>
</evidence>
<feature type="non-terminal residue" evidence="1">
    <location>
        <position position="1"/>
    </location>
</feature>
<dbReference type="Proteomes" id="UP001497623">
    <property type="component" value="Unassembled WGS sequence"/>
</dbReference>
<gene>
    <name evidence="1" type="ORF">MNOR_LOCUS23281</name>
</gene>
<proteinExistence type="predicted"/>
<comment type="caution">
    <text evidence="1">The sequence shown here is derived from an EMBL/GenBank/DDBJ whole genome shotgun (WGS) entry which is preliminary data.</text>
</comment>
<evidence type="ECO:0000313" key="2">
    <source>
        <dbReference type="Proteomes" id="UP001497623"/>
    </source>
</evidence>
<keyword evidence="2" id="KW-1185">Reference proteome</keyword>
<accession>A0AAV2RED5</accession>
<name>A0AAV2RED5_MEGNR</name>
<protein>
    <submittedName>
        <fullName evidence="1">Uncharacterized protein</fullName>
    </submittedName>
</protein>
<feature type="non-terminal residue" evidence="1">
    <location>
        <position position="116"/>
    </location>
</feature>
<sequence length="116" mass="13052">SLKNLTIFFVNMGKNLADNITGENNPESYLRNSIVNSIYLEEVTVIEIENEIRDLNVKKSYGHDQLSAKFIQTISSLVSSPLCKVINQAIETGIYPDLLKIAKVIPIHKKGNKDNY</sequence>
<dbReference type="EMBL" id="CAXKWB010020366">
    <property type="protein sequence ID" value="CAL4122559.1"/>
    <property type="molecule type" value="Genomic_DNA"/>
</dbReference>
<organism evidence="1 2">
    <name type="scientific">Meganyctiphanes norvegica</name>
    <name type="common">Northern krill</name>
    <name type="synonym">Thysanopoda norvegica</name>
    <dbReference type="NCBI Taxonomy" id="48144"/>
    <lineage>
        <taxon>Eukaryota</taxon>
        <taxon>Metazoa</taxon>
        <taxon>Ecdysozoa</taxon>
        <taxon>Arthropoda</taxon>
        <taxon>Crustacea</taxon>
        <taxon>Multicrustacea</taxon>
        <taxon>Malacostraca</taxon>
        <taxon>Eumalacostraca</taxon>
        <taxon>Eucarida</taxon>
        <taxon>Euphausiacea</taxon>
        <taxon>Euphausiidae</taxon>
        <taxon>Meganyctiphanes</taxon>
    </lineage>
</organism>
<dbReference type="AlphaFoldDB" id="A0AAV2RED5"/>